<comment type="caution">
    <text evidence="1">The sequence shown here is derived from an EMBL/GenBank/DDBJ whole genome shotgun (WGS) entry which is preliminary data.</text>
</comment>
<gene>
    <name evidence="1" type="ORF">DPEC_G00004430</name>
</gene>
<dbReference type="EMBL" id="CM055728">
    <property type="protein sequence ID" value="KAJ8016171.1"/>
    <property type="molecule type" value="Genomic_DNA"/>
</dbReference>
<dbReference type="Proteomes" id="UP001157502">
    <property type="component" value="Chromosome 1"/>
</dbReference>
<proteinExistence type="predicted"/>
<keyword evidence="2" id="KW-1185">Reference proteome</keyword>
<protein>
    <submittedName>
        <fullName evidence="1">Uncharacterized protein</fullName>
    </submittedName>
</protein>
<reference evidence="1" key="1">
    <citation type="submission" date="2021-05" db="EMBL/GenBank/DDBJ databases">
        <authorList>
            <person name="Pan Q."/>
            <person name="Jouanno E."/>
            <person name="Zahm M."/>
            <person name="Klopp C."/>
            <person name="Cabau C."/>
            <person name="Louis A."/>
            <person name="Berthelot C."/>
            <person name="Parey E."/>
            <person name="Roest Crollius H."/>
            <person name="Montfort J."/>
            <person name="Robinson-Rechavi M."/>
            <person name="Bouchez O."/>
            <person name="Lampietro C."/>
            <person name="Lopez Roques C."/>
            <person name="Donnadieu C."/>
            <person name="Postlethwait J."/>
            <person name="Bobe J."/>
            <person name="Dillon D."/>
            <person name="Chandos A."/>
            <person name="von Hippel F."/>
            <person name="Guiguen Y."/>
        </authorList>
    </citation>
    <scope>NUCLEOTIDE SEQUENCE</scope>
    <source>
        <strain evidence="1">YG-Jan2019</strain>
    </source>
</reference>
<evidence type="ECO:0000313" key="2">
    <source>
        <dbReference type="Proteomes" id="UP001157502"/>
    </source>
</evidence>
<accession>A0ACC2HJT8</accession>
<sequence length="126" mass="14149">MLEQVLQTLAKYTHVLPGILGHSGEGAWWPTLCSVQHPPEIPGGLAPAAYSGQVSPLERQDEMGELKFHVNQLDSIKTHASANQLKDHARLVVYHRKRGHLLWRVGRIHKGQITAHREKMMLEVAL</sequence>
<name>A0ACC2HJT8_DALPE</name>
<evidence type="ECO:0000313" key="1">
    <source>
        <dbReference type="EMBL" id="KAJ8016171.1"/>
    </source>
</evidence>
<organism evidence="1 2">
    <name type="scientific">Dallia pectoralis</name>
    <name type="common">Alaska blackfish</name>
    <dbReference type="NCBI Taxonomy" id="75939"/>
    <lineage>
        <taxon>Eukaryota</taxon>
        <taxon>Metazoa</taxon>
        <taxon>Chordata</taxon>
        <taxon>Craniata</taxon>
        <taxon>Vertebrata</taxon>
        <taxon>Euteleostomi</taxon>
        <taxon>Actinopterygii</taxon>
        <taxon>Neopterygii</taxon>
        <taxon>Teleostei</taxon>
        <taxon>Protacanthopterygii</taxon>
        <taxon>Esociformes</taxon>
        <taxon>Umbridae</taxon>
        <taxon>Dallia</taxon>
    </lineage>
</organism>